<gene>
    <name evidence="3" type="ORF">ACFOGP_24910</name>
</gene>
<evidence type="ECO:0000313" key="4">
    <source>
        <dbReference type="Proteomes" id="UP001595632"/>
    </source>
</evidence>
<proteinExistence type="predicted"/>
<dbReference type="Proteomes" id="UP001595632">
    <property type="component" value="Unassembled WGS sequence"/>
</dbReference>
<sequence length="357" mass="37168">MIWSRTLFAAAALALVAGTAAAQDLTAAAPGPAVDLRLSDGGDETTISETVTGRDLALYRFTASAGRTVHVTMTSDNPAAYFNVYAPDSAPGDEALAVGEFTNPPNDWTRTLTRSGDYTISVYLYRAAARRGESATFTLTVSVDGDVAEIPSDAVVSDQLAATLVGGPDALAVSVTPGSALNLRAGPTSGTEVLAMLVNGAGLRNLGCRVIDGRRWCNVVTLTDPATEGWVAGDYVIEADASKMPLPLSAPAASPGDTRVDLEPDAPGAELLGLLGAGESRRYVVDAGNGRTLRIDVSPDGPPITYRIINPDGTVLQDRLSSIRDYAAELTQSGDHIVELVNRTGADVAYSVVFEIE</sequence>
<keyword evidence="1" id="KW-0732">Signal</keyword>
<evidence type="ECO:0000256" key="1">
    <source>
        <dbReference type="SAM" id="SignalP"/>
    </source>
</evidence>
<dbReference type="RefSeq" id="WP_275634987.1">
    <property type="nucleotide sequence ID" value="NZ_JARGYD010000015.1"/>
</dbReference>
<dbReference type="Gene3D" id="2.30.30.40">
    <property type="entry name" value="SH3 Domains"/>
    <property type="match status" value="1"/>
</dbReference>
<feature type="signal peptide" evidence="1">
    <location>
        <begin position="1"/>
        <end position="22"/>
    </location>
</feature>
<dbReference type="EMBL" id="JBHRTB010000010">
    <property type="protein sequence ID" value="MFC3145986.1"/>
    <property type="molecule type" value="Genomic_DNA"/>
</dbReference>
<accession>A0ABV7H070</accession>
<dbReference type="InterPro" id="IPR003646">
    <property type="entry name" value="SH3-like_bac-type"/>
</dbReference>
<name>A0ABV7H070_9RHOB</name>
<dbReference type="Gene3D" id="2.60.120.380">
    <property type="match status" value="2"/>
</dbReference>
<evidence type="ECO:0000259" key="2">
    <source>
        <dbReference type="Pfam" id="PF08239"/>
    </source>
</evidence>
<comment type="caution">
    <text evidence="3">The sequence shown here is derived from an EMBL/GenBank/DDBJ whole genome shotgun (WGS) entry which is preliminary data.</text>
</comment>
<feature type="chain" id="PRO_5046516257" evidence="1">
    <location>
        <begin position="23"/>
        <end position="357"/>
    </location>
</feature>
<keyword evidence="4" id="KW-1185">Reference proteome</keyword>
<reference evidence="4" key="1">
    <citation type="journal article" date="2019" name="Int. J. Syst. Evol. Microbiol.">
        <title>The Global Catalogue of Microorganisms (GCM) 10K type strain sequencing project: providing services to taxonomists for standard genome sequencing and annotation.</title>
        <authorList>
            <consortium name="The Broad Institute Genomics Platform"/>
            <consortium name="The Broad Institute Genome Sequencing Center for Infectious Disease"/>
            <person name="Wu L."/>
            <person name="Ma J."/>
        </authorList>
    </citation>
    <scope>NUCLEOTIDE SEQUENCE [LARGE SCALE GENOMIC DNA]</scope>
    <source>
        <strain evidence="4">KCTC 52366</strain>
    </source>
</reference>
<dbReference type="Pfam" id="PF08239">
    <property type="entry name" value="SH3_3"/>
    <property type="match status" value="1"/>
</dbReference>
<organism evidence="3 4">
    <name type="scientific">Psychromarinibacter halotolerans</name>
    <dbReference type="NCBI Taxonomy" id="1775175"/>
    <lineage>
        <taxon>Bacteria</taxon>
        <taxon>Pseudomonadati</taxon>
        <taxon>Pseudomonadota</taxon>
        <taxon>Alphaproteobacteria</taxon>
        <taxon>Rhodobacterales</taxon>
        <taxon>Paracoccaceae</taxon>
        <taxon>Psychromarinibacter</taxon>
    </lineage>
</organism>
<evidence type="ECO:0000313" key="3">
    <source>
        <dbReference type="EMBL" id="MFC3145986.1"/>
    </source>
</evidence>
<feature type="domain" description="SH3b" evidence="2">
    <location>
        <begin position="179"/>
        <end position="236"/>
    </location>
</feature>
<protein>
    <submittedName>
        <fullName evidence="3">SH3 domain-containing protein</fullName>
    </submittedName>
</protein>